<evidence type="ECO:0000313" key="2">
    <source>
        <dbReference type="EMBL" id="GAA2381502.1"/>
    </source>
</evidence>
<keyword evidence="3" id="KW-1185">Reference proteome</keyword>
<dbReference type="EMBL" id="BAAASE010000001">
    <property type="protein sequence ID" value="GAA2381502.1"/>
    <property type="molecule type" value="Genomic_DNA"/>
</dbReference>
<accession>A0ABP5UIT4</accession>
<proteinExistence type="predicted"/>
<reference evidence="3" key="1">
    <citation type="journal article" date="2019" name="Int. J. Syst. Evol. Microbiol.">
        <title>The Global Catalogue of Microorganisms (GCM) 10K type strain sequencing project: providing services to taxonomists for standard genome sequencing and annotation.</title>
        <authorList>
            <consortium name="The Broad Institute Genomics Platform"/>
            <consortium name="The Broad Institute Genome Sequencing Center for Infectious Disease"/>
            <person name="Wu L."/>
            <person name="Ma J."/>
        </authorList>
    </citation>
    <scope>NUCLEOTIDE SEQUENCE [LARGE SCALE GENOMIC DNA]</scope>
    <source>
        <strain evidence="3">JCM 4358</strain>
    </source>
</reference>
<comment type="caution">
    <text evidence="2">The sequence shown here is derived from an EMBL/GenBank/DDBJ whole genome shotgun (WGS) entry which is preliminary data.</text>
</comment>
<dbReference type="Proteomes" id="UP001499986">
    <property type="component" value="Unassembled WGS sequence"/>
</dbReference>
<evidence type="ECO:0000256" key="1">
    <source>
        <dbReference type="SAM" id="MobiDB-lite"/>
    </source>
</evidence>
<feature type="region of interest" description="Disordered" evidence="1">
    <location>
        <begin position="1"/>
        <end position="45"/>
    </location>
</feature>
<sequence>MTFVTRGQLPPSRAHPRTAFRSPEHSRGAWSHPTIKEGYSGSGRRCSRMGRVVLNRADAGARSSGASPAGVSGFMAAGLLGTLRLVVGRSVGGSRPGRSAPAPRRTDRPEPVPVSHLSPTPSNAPGVSLAPLVRHNAYALVTR</sequence>
<protein>
    <submittedName>
        <fullName evidence="2">Uncharacterized protein</fullName>
    </submittedName>
</protein>
<gene>
    <name evidence="2" type="ORF">GCM10010255_04010</name>
</gene>
<name>A0ABP5UIT4_9ACTN</name>
<evidence type="ECO:0000313" key="3">
    <source>
        <dbReference type="Proteomes" id="UP001499986"/>
    </source>
</evidence>
<feature type="region of interest" description="Disordered" evidence="1">
    <location>
        <begin position="88"/>
        <end position="128"/>
    </location>
</feature>
<organism evidence="2 3">
    <name type="scientific">Streptomyces coeruleofuscus</name>
    <dbReference type="NCBI Taxonomy" id="66879"/>
    <lineage>
        <taxon>Bacteria</taxon>
        <taxon>Bacillati</taxon>
        <taxon>Actinomycetota</taxon>
        <taxon>Actinomycetes</taxon>
        <taxon>Kitasatosporales</taxon>
        <taxon>Streptomycetaceae</taxon>
        <taxon>Streptomyces</taxon>
    </lineage>
</organism>